<dbReference type="InterPro" id="IPR005162">
    <property type="entry name" value="Retrotrans_gag_dom"/>
</dbReference>
<dbReference type="Pfam" id="PF03732">
    <property type="entry name" value="Retrotrans_gag"/>
    <property type="match status" value="1"/>
</dbReference>
<sequence length="285" mass="33707">MLHVFPITLTGAAKRWVDRLPPGIVDSWDLLEKAFIQRYCPLSKTAKQLEEIYNFKQEGDETLYKAWEWYNDYLYKFPTHDINNHQKVNIFYNSLGAMNRQFFDSQGLIPGFSDNKKQETNNSGMAEALAVLKATLKKKREEPKKEKYGKVSKMTRERILKDYWRERFINEEDDFVENLEDLEECREDKANKILGVIHDKLYNDCFNNTSEDEDDLEWILDYLKPISYDGFIDLDDETYNKRRFSLQRNGILGLLDSCSYGRKVMYRCNHKGYAVIDVITAKILH</sequence>
<accession>A0A6L2N5Z2</accession>
<organism evidence="2">
    <name type="scientific">Tanacetum cinerariifolium</name>
    <name type="common">Dalmatian daisy</name>
    <name type="synonym">Chrysanthemum cinerariifolium</name>
    <dbReference type="NCBI Taxonomy" id="118510"/>
    <lineage>
        <taxon>Eukaryota</taxon>
        <taxon>Viridiplantae</taxon>
        <taxon>Streptophyta</taxon>
        <taxon>Embryophyta</taxon>
        <taxon>Tracheophyta</taxon>
        <taxon>Spermatophyta</taxon>
        <taxon>Magnoliopsida</taxon>
        <taxon>eudicotyledons</taxon>
        <taxon>Gunneridae</taxon>
        <taxon>Pentapetalae</taxon>
        <taxon>asterids</taxon>
        <taxon>campanulids</taxon>
        <taxon>Asterales</taxon>
        <taxon>Asteraceae</taxon>
        <taxon>Asteroideae</taxon>
        <taxon>Anthemideae</taxon>
        <taxon>Anthemidinae</taxon>
        <taxon>Tanacetum</taxon>
    </lineage>
</organism>
<dbReference type="EMBL" id="BKCJ010008311">
    <property type="protein sequence ID" value="GEU81578.1"/>
    <property type="molecule type" value="Genomic_DNA"/>
</dbReference>
<reference evidence="2" key="1">
    <citation type="journal article" date="2019" name="Sci. Rep.">
        <title>Draft genome of Tanacetum cinerariifolium, the natural source of mosquito coil.</title>
        <authorList>
            <person name="Yamashiro T."/>
            <person name="Shiraishi A."/>
            <person name="Satake H."/>
            <person name="Nakayama K."/>
        </authorList>
    </citation>
    <scope>NUCLEOTIDE SEQUENCE</scope>
</reference>
<feature type="domain" description="Retrotransposon gag" evidence="1">
    <location>
        <begin position="4"/>
        <end position="95"/>
    </location>
</feature>
<dbReference type="AlphaFoldDB" id="A0A6L2N5Z2"/>
<protein>
    <recommendedName>
        <fullName evidence="1">Retrotransposon gag domain-containing protein</fullName>
    </recommendedName>
</protein>
<name>A0A6L2N5Z2_TANCI</name>
<evidence type="ECO:0000313" key="2">
    <source>
        <dbReference type="EMBL" id="GEU81578.1"/>
    </source>
</evidence>
<gene>
    <name evidence="2" type="ORF">Tci_053556</name>
</gene>
<dbReference type="PANTHER" id="PTHR33223">
    <property type="entry name" value="CCHC-TYPE DOMAIN-CONTAINING PROTEIN"/>
    <property type="match status" value="1"/>
</dbReference>
<proteinExistence type="predicted"/>
<evidence type="ECO:0000259" key="1">
    <source>
        <dbReference type="Pfam" id="PF03732"/>
    </source>
</evidence>
<dbReference type="PANTHER" id="PTHR33223:SF11">
    <property type="entry name" value="ELEMENT PROTEIN, PUTATIVE-RELATED"/>
    <property type="match status" value="1"/>
</dbReference>
<comment type="caution">
    <text evidence="2">The sequence shown here is derived from an EMBL/GenBank/DDBJ whole genome shotgun (WGS) entry which is preliminary data.</text>
</comment>